<dbReference type="AlphaFoldDB" id="A0AB39QGB7"/>
<dbReference type="Pfam" id="PF00440">
    <property type="entry name" value="TetR_N"/>
    <property type="match status" value="1"/>
</dbReference>
<dbReference type="SUPFAM" id="SSF46689">
    <property type="entry name" value="Homeodomain-like"/>
    <property type="match status" value="1"/>
</dbReference>
<feature type="domain" description="HTH tetR-type" evidence="2">
    <location>
        <begin position="56"/>
        <end position="89"/>
    </location>
</feature>
<evidence type="ECO:0000256" key="1">
    <source>
        <dbReference type="ARBA" id="ARBA00023125"/>
    </source>
</evidence>
<dbReference type="Gene3D" id="1.10.357.10">
    <property type="entry name" value="Tetracycline Repressor, domain 2"/>
    <property type="match status" value="1"/>
</dbReference>
<keyword evidence="1" id="KW-0238">DNA-binding</keyword>
<gene>
    <name evidence="3" type="ORF">AB5J52_09235</name>
</gene>
<dbReference type="GO" id="GO:0003677">
    <property type="term" value="F:DNA binding"/>
    <property type="evidence" value="ECO:0007669"/>
    <property type="project" value="UniProtKB-KW"/>
</dbReference>
<dbReference type="EMBL" id="CP163441">
    <property type="protein sequence ID" value="XDQ42418.1"/>
    <property type="molecule type" value="Genomic_DNA"/>
</dbReference>
<accession>A0AB39QGB7</accession>
<reference evidence="3" key="1">
    <citation type="submission" date="2024-07" db="EMBL/GenBank/DDBJ databases">
        <authorList>
            <person name="Yu S.T."/>
        </authorList>
    </citation>
    <scope>NUCLEOTIDE SEQUENCE</scope>
    <source>
        <strain evidence="3">R39</strain>
    </source>
</reference>
<protein>
    <submittedName>
        <fullName evidence="3">TetR/AcrR family transcriptional regulator</fullName>
    </submittedName>
</protein>
<organism evidence="3">
    <name type="scientific">Streptomyces sp. R39</name>
    <dbReference type="NCBI Taxonomy" id="3238631"/>
    <lineage>
        <taxon>Bacteria</taxon>
        <taxon>Bacillati</taxon>
        <taxon>Actinomycetota</taxon>
        <taxon>Actinomycetes</taxon>
        <taxon>Kitasatosporales</taxon>
        <taxon>Streptomycetaceae</taxon>
        <taxon>Streptomyces</taxon>
    </lineage>
</organism>
<name>A0AB39QGB7_9ACTN</name>
<dbReference type="InterPro" id="IPR001647">
    <property type="entry name" value="HTH_TetR"/>
</dbReference>
<dbReference type="InterPro" id="IPR009057">
    <property type="entry name" value="Homeodomain-like_sf"/>
</dbReference>
<dbReference type="RefSeq" id="WP_369221849.1">
    <property type="nucleotide sequence ID" value="NZ_CP163441.1"/>
</dbReference>
<proteinExistence type="predicted"/>
<evidence type="ECO:0000313" key="3">
    <source>
        <dbReference type="EMBL" id="XDQ42418.1"/>
    </source>
</evidence>
<dbReference type="Gene3D" id="1.10.10.60">
    <property type="entry name" value="Homeodomain-like"/>
    <property type="match status" value="1"/>
</dbReference>
<evidence type="ECO:0000259" key="2">
    <source>
        <dbReference type="Pfam" id="PF00440"/>
    </source>
</evidence>
<sequence length="138" mass="15414">MVGGGDHEKDLLRHDGFSRQFRVSAFQGCPGRCGRPRADRCGRQGRRRSGHRRGCGYQAITIEGVAERSGVAKSTIHRWWRSKPELVMEAYTALVARIVPEPDAGSLAADLTEFTRHLYVGVRQLPRERALRGLMAEA</sequence>